<evidence type="ECO:0000313" key="1">
    <source>
        <dbReference type="EMBL" id="GAG41787.1"/>
    </source>
</evidence>
<comment type="caution">
    <text evidence="1">The sequence shown here is derived from an EMBL/GenBank/DDBJ whole genome shotgun (WGS) entry which is preliminary data.</text>
</comment>
<name>X0Y353_9ZZZZ</name>
<accession>X0Y353</accession>
<reference evidence="1" key="1">
    <citation type="journal article" date="2014" name="Front. Microbiol.">
        <title>High frequency of phylogenetically diverse reductive dehalogenase-homologous genes in deep subseafloor sedimentary metagenomes.</title>
        <authorList>
            <person name="Kawai M."/>
            <person name="Futagami T."/>
            <person name="Toyoda A."/>
            <person name="Takaki Y."/>
            <person name="Nishi S."/>
            <person name="Hori S."/>
            <person name="Arai W."/>
            <person name="Tsubouchi T."/>
            <person name="Morono Y."/>
            <person name="Uchiyama I."/>
            <person name="Ito T."/>
            <person name="Fujiyama A."/>
            <person name="Inagaki F."/>
            <person name="Takami H."/>
        </authorList>
    </citation>
    <scope>NUCLEOTIDE SEQUENCE</scope>
    <source>
        <strain evidence="1">Expedition CK06-06</strain>
    </source>
</reference>
<dbReference type="AlphaFoldDB" id="X0Y353"/>
<sequence length="236" mass="26362">WFYQEATLSYESADNAWEYSQYPMPAPKTIAKVLLLTDKYGVEMTPMNVVHREGSYPLVSNRNLPAGYWMGHDKLYINADGFTEDLRLYYVRRPPTLITGTAAAGAATTLTMAASPPPVPIDDFYNGVTMFLRGGTGAGESAEITDYVGSTRVCTIDFTSTPSTDSVYATESELPAGHNEIVAMGAAIRALMFDVAQETKLDQFKKWYTKLEFDLMDFVENRQLQVARSVHMRNFD</sequence>
<organism evidence="1">
    <name type="scientific">marine sediment metagenome</name>
    <dbReference type="NCBI Taxonomy" id="412755"/>
    <lineage>
        <taxon>unclassified sequences</taxon>
        <taxon>metagenomes</taxon>
        <taxon>ecological metagenomes</taxon>
    </lineage>
</organism>
<proteinExistence type="predicted"/>
<dbReference type="EMBL" id="BARS01042492">
    <property type="protein sequence ID" value="GAG41787.1"/>
    <property type="molecule type" value="Genomic_DNA"/>
</dbReference>
<gene>
    <name evidence="1" type="ORF">S01H1_64464</name>
</gene>
<protein>
    <submittedName>
        <fullName evidence="1">Uncharacterized protein</fullName>
    </submittedName>
</protein>
<feature type="non-terminal residue" evidence="1">
    <location>
        <position position="1"/>
    </location>
</feature>